<evidence type="ECO:0000313" key="1">
    <source>
        <dbReference type="EMBL" id="MDR7268452.1"/>
    </source>
</evidence>
<accession>A0ABU1YHW0</accession>
<sequence length="144" mass="15195">MPTFVPPYTVTVTSTAGGLSQCTYVDGNGLQVPPDALLTTSTPTGQAGELAINFTEAVVDGESLRLVGAAAKTVGNDPTMNPYNYLPATRAQAGDVWVDGVVIPWGPNNYTTRGVVLLFVQVNDAGDMVNFYPSADPQTQNDER</sequence>
<gene>
    <name evidence="1" type="ORF">J2X20_001081</name>
</gene>
<proteinExistence type="predicted"/>
<organism evidence="1 2">
    <name type="scientific">Roseateles saccharophilus</name>
    <name type="common">Pseudomonas saccharophila</name>
    <dbReference type="NCBI Taxonomy" id="304"/>
    <lineage>
        <taxon>Bacteria</taxon>
        <taxon>Pseudomonadati</taxon>
        <taxon>Pseudomonadota</taxon>
        <taxon>Betaproteobacteria</taxon>
        <taxon>Burkholderiales</taxon>
        <taxon>Sphaerotilaceae</taxon>
        <taxon>Roseateles</taxon>
    </lineage>
</organism>
<protein>
    <submittedName>
        <fullName evidence="1">Uncharacterized protein</fullName>
    </submittedName>
</protein>
<evidence type="ECO:0000313" key="2">
    <source>
        <dbReference type="Proteomes" id="UP001180453"/>
    </source>
</evidence>
<reference evidence="1 2" key="1">
    <citation type="submission" date="2023-07" db="EMBL/GenBank/DDBJ databases">
        <title>Sorghum-associated microbial communities from plants grown in Nebraska, USA.</title>
        <authorList>
            <person name="Schachtman D."/>
        </authorList>
    </citation>
    <scope>NUCLEOTIDE SEQUENCE [LARGE SCALE GENOMIC DNA]</scope>
    <source>
        <strain evidence="1 2">BE314</strain>
    </source>
</reference>
<comment type="caution">
    <text evidence="1">The sequence shown here is derived from an EMBL/GenBank/DDBJ whole genome shotgun (WGS) entry which is preliminary data.</text>
</comment>
<dbReference type="RefSeq" id="WP_310261957.1">
    <property type="nucleotide sequence ID" value="NZ_JAVDXU010000001.1"/>
</dbReference>
<dbReference type="EMBL" id="JAVDXU010000001">
    <property type="protein sequence ID" value="MDR7268452.1"/>
    <property type="molecule type" value="Genomic_DNA"/>
</dbReference>
<dbReference type="Proteomes" id="UP001180453">
    <property type="component" value="Unassembled WGS sequence"/>
</dbReference>
<keyword evidence="2" id="KW-1185">Reference proteome</keyword>
<name>A0ABU1YHW0_ROSSA</name>